<dbReference type="Proteomes" id="UP000316759">
    <property type="component" value="Unassembled WGS sequence"/>
</dbReference>
<organism evidence="1 2">
    <name type="scientific">Fasciola gigantica</name>
    <name type="common">Giant liver fluke</name>
    <dbReference type="NCBI Taxonomy" id="46835"/>
    <lineage>
        <taxon>Eukaryota</taxon>
        <taxon>Metazoa</taxon>
        <taxon>Spiralia</taxon>
        <taxon>Lophotrochozoa</taxon>
        <taxon>Platyhelminthes</taxon>
        <taxon>Trematoda</taxon>
        <taxon>Digenea</taxon>
        <taxon>Plagiorchiida</taxon>
        <taxon>Echinostomata</taxon>
        <taxon>Echinostomatoidea</taxon>
        <taxon>Fasciolidae</taxon>
        <taxon>Fasciola</taxon>
    </lineage>
</organism>
<evidence type="ECO:0000313" key="1">
    <source>
        <dbReference type="EMBL" id="TPP65066.1"/>
    </source>
</evidence>
<evidence type="ECO:0000313" key="2">
    <source>
        <dbReference type="Proteomes" id="UP000316759"/>
    </source>
</evidence>
<accession>A0A504YXG3</accession>
<protein>
    <submittedName>
        <fullName evidence="1">Uncharacterized protein</fullName>
    </submittedName>
</protein>
<dbReference type="EMBL" id="SUNJ01003668">
    <property type="protein sequence ID" value="TPP65066.1"/>
    <property type="molecule type" value="Genomic_DNA"/>
</dbReference>
<reference evidence="1 2" key="1">
    <citation type="submission" date="2019-04" db="EMBL/GenBank/DDBJ databases">
        <title>Annotation for the trematode Fasciola gigantica.</title>
        <authorList>
            <person name="Choi Y.-J."/>
        </authorList>
    </citation>
    <scope>NUCLEOTIDE SEQUENCE [LARGE SCALE GENOMIC DNA]</scope>
    <source>
        <strain evidence="1">Uganda_cow_1</strain>
    </source>
</reference>
<gene>
    <name evidence="1" type="ORF">FGIG_07105</name>
</gene>
<proteinExistence type="predicted"/>
<sequence length="33" mass="4139">MKSGHESAQFSGQWRKMWSKSWLNYSFTRRHHR</sequence>
<comment type="caution">
    <text evidence="1">The sequence shown here is derived from an EMBL/GenBank/DDBJ whole genome shotgun (WGS) entry which is preliminary data.</text>
</comment>
<keyword evidence="2" id="KW-1185">Reference proteome</keyword>
<dbReference type="AlphaFoldDB" id="A0A504YXG3"/>
<name>A0A504YXG3_FASGI</name>